<dbReference type="SUPFAM" id="SSF51261">
    <property type="entry name" value="Duplicated hybrid motif"/>
    <property type="match status" value="1"/>
</dbReference>
<feature type="compositionally biased region" description="Basic and acidic residues" evidence="1">
    <location>
        <begin position="35"/>
        <end position="46"/>
    </location>
</feature>
<dbReference type="CDD" id="cd12797">
    <property type="entry name" value="M23_peptidase"/>
    <property type="match status" value="1"/>
</dbReference>
<dbReference type="Gene3D" id="2.70.70.10">
    <property type="entry name" value="Glucose Permease (Domain IIA)"/>
    <property type="match status" value="1"/>
</dbReference>
<keyword evidence="2" id="KW-0472">Membrane</keyword>
<evidence type="ECO:0000256" key="2">
    <source>
        <dbReference type="SAM" id="Phobius"/>
    </source>
</evidence>
<dbReference type="Pfam" id="PF01551">
    <property type="entry name" value="Peptidase_M23"/>
    <property type="match status" value="1"/>
</dbReference>
<dbReference type="OrthoDB" id="2986589at2"/>
<dbReference type="InterPro" id="IPR016047">
    <property type="entry name" value="M23ase_b-sheet_dom"/>
</dbReference>
<dbReference type="EMBL" id="VNJJ01000001">
    <property type="protein sequence ID" value="TVY04061.1"/>
    <property type="molecule type" value="Genomic_DNA"/>
</dbReference>
<evidence type="ECO:0000256" key="1">
    <source>
        <dbReference type="SAM" id="MobiDB-lite"/>
    </source>
</evidence>
<feature type="domain" description="M23ase beta-sheet core" evidence="3">
    <location>
        <begin position="236"/>
        <end position="329"/>
    </location>
</feature>
<organism evidence="4 5">
    <name type="scientific">Cohnella terricola</name>
    <dbReference type="NCBI Taxonomy" id="1289167"/>
    <lineage>
        <taxon>Bacteria</taxon>
        <taxon>Bacillati</taxon>
        <taxon>Bacillota</taxon>
        <taxon>Bacilli</taxon>
        <taxon>Bacillales</taxon>
        <taxon>Paenibacillaceae</taxon>
        <taxon>Cohnella</taxon>
    </lineage>
</organism>
<dbReference type="GO" id="GO:0004222">
    <property type="term" value="F:metalloendopeptidase activity"/>
    <property type="evidence" value="ECO:0007669"/>
    <property type="project" value="TreeGrafter"/>
</dbReference>
<comment type="caution">
    <text evidence="4">The sequence shown here is derived from an EMBL/GenBank/DDBJ whole genome shotgun (WGS) entry which is preliminary data.</text>
</comment>
<name>A0A559JVZ0_9BACL</name>
<evidence type="ECO:0000313" key="4">
    <source>
        <dbReference type="EMBL" id="TVY04061.1"/>
    </source>
</evidence>
<protein>
    <submittedName>
        <fullName evidence="4">M23 family metallopeptidase</fullName>
    </submittedName>
</protein>
<feature type="region of interest" description="Disordered" evidence="1">
    <location>
        <begin position="26"/>
        <end position="72"/>
    </location>
</feature>
<keyword evidence="5" id="KW-1185">Reference proteome</keyword>
<dbReference type="RefSeq" id="WP_144697014.1">
    <property type="nucleotide sequence ID" value="NZ_VNJJ01000001.1"/>
</dbReference>
<keyword evidence="2" id="KW-0812">Transmembrane</keyword>
<accession>A0A559JVZ0</accession>
<dbReference type="AlphaFoldDB" id="A0A559JVZ0"/>
<dbReference type="Proteomes" id="UP000316330">
    <property type="component" value="Unassembled WGS sequence"/>
</dbReference>
<feature type="transmembrane region" description="Helical" evidence="2">
    <location>
        <begin position="138"/>
        <end position="156"/>
    </location>
</feature>
<dbReference type="PANTHER" id="PTHR21666">
    <property type="entry name" value="PEPTIDASE-RELATED"/>
    <property type="match status" value="1"/>
</dbReference>
<evidence type="ECO:0000259" key="3">
    <source>
        <dbReference type="Pfam" id="PF01551"/>
    </source>
</evidence>
<feature type="region of interest" description="Disordered" evidence="1">
    <location>
        <begin position="106"/>
        <end position="126"/>
    </location>
</feature>
<reference evidence="4 5" key="1">
    <citation type="submission" date="2019-07" db="EMBL/GenBank/DDBJ databases">
        <authorList>
            <person name="Kim J."/>
        </authorList>
    </citation>
    <scope>NUCLEOTIDE SEQUENCE [LARGE SCALE GENOMIC DNA]</scope>
    <source>
        <strain evidence="4 5">G13</strain>
    </source>
</reference>
<dbReference type="InterPro" id="IPR050570">
    <property type="entry name" value="Cell_wall_metabolism_enzyme"/>
</dbReference>
<keyword evidence="2" id="KW-1133">Transmembrane helix</keyword>
<feature type="compositionally biased region" description="Polar residues" evidence="1">
    <location>
        <begin position="117"/>
        <end position="126"/>
    </location>
</feature>
<sequence length="336" mass="37303">MQIRNNVRERRRERIAQLIGQQSVERNNVPDTIGEEPRLHLLKDEEPSLPAAETSRVESIAPRTPSPPDNLRYPSQRLEFESNSLRESDPELWWKEREKRLKAGETPGWQGLKGIPPTSSRSNQSTGGFNQHRFVHGLTLRFVLAALMLAGMWGWLKLELPGSAQARLWMVRSVTQDMDFQAIEAWYGDTFGGNPAFFSFNRREPDTRLVSASLSPSETAVPVRGKIVQSYAENGTGIKLSAPGGSGISAIYKGRVQQVTQDPDGGVTIIVQHPNRVLSVYGGLGKSSVKPNDWVEIGQQLGQLDRSKDVLSEGVLYFAVQRNGSTINPAEVVSFD</sequence>
<evidence type="ECO:0000313" key="5">
    <source>
        <dbReference type="Proteomes" id="UP000316330"/>
    </source>
</evidence>
<dbReference type="InterPro" id="IPR011055">
    <property type="entry name" value="Dup_hybrid_motif"/>
</dbReference>
<dbReference type="PANTHER" id="PTHR21666:SF274">
    <property type="entry name" value="STAGE IV SPORULATION PROTEIN FA"/>
    <property type="match status" value="1"/>
</dbReference>
<gene>
    <name evidence="4" type="ORF">FPZ45_00180</name>
</gene>
<proteinExistence type="predicted"/>